<dbReference type="EMBL" id="LJDB01000057">
    <property type="protein sequence ID" value="ONI40025.1"/>
    <property type="molecule type" value="Genomic_DNA"/>
</dbReference>
<protein>
    <submittedName>
        <fullName evidence="1">Uncharacterized protein</fullName>
    </submittedName>
</protein>
<organism evidence="1 2">
    <name type="scientific">Candidatus Epulonipiscium fishelsonii</name>
    <dbReference type="NCBI Taxonomy" id="77094"/>
    <lineage>
        <taxon>Bacteria</taxon>
        <taxon>Bacillati</taxon>
        <taxon>Bacillota</taxon>
        <taxon>Clostridia</taxon>
        <taxon>Lachnospirales</taxon>
        <taxon>Lachnospiraceae</taxon>
        <taxon>Candidatus Epulonipiscium</taxon>
    </lineage>
</organism>
<keyword evidence="2" id="KW-1185">Reference proteome</keyword>
<sequence length="423" mass="46061">MMKKFMSVVMLGTVLMSLGGCAKEVPPPTADATAPTVENTITELVPEEGAELTYWALREDFARDAAQRFEAEYGVPVNVEIVGFEAMQKLTLEGPAGNAADIIWGKHEHASTVYDAGLVLPIDPQIVARLQDTVLETSIAPLMVDGNLCAVPHYMESIAVFYNKDLVDSPATTFEQIMSEAPGFNDPNNNKFYYMSTIGGYNLHPYLSAAGFELFGPDGTDNENPGFDTPEFLEGLKNIRKLGEILPVKAEDIKMNAGAFVQQNFIDGNIAYLVNGPWFLGQLNESGLNYGITQFPTINGSPAKPFSAVIGNYVNAFTEYPIAAQLFAEFLTTLESAEKLYTTGGDMPIHKDAGKLPAIAESVAGPVFIEQFKNSVPQPAVSRMSYFWSISEAIYSEVFDGNMTPEDAQSKMIADYEALLASE</sequence>
<evidence type="ECO:0000313" key="1">
    <source>
        <dbReference type="EMBL" id="ONI40025.1"/>
    </source>
</evidence>
<name>A0ACC8XBS4_9FIRM</name>
<gene>
    <name evidence="1" type="ORF">AN396_06655</name>
</gene>
<reference evidence="1" key="1">
    <citation type="submission" date="2016-08" db="EMBL/GenBank/DDBJ databases">
        <authorList>
            <person name="Ngugi D.K."/>
            <person name="Miyake S."/>
            <person name="Stingl U."/>
        </authorList>
    </citation>
    <scope>NUCLEOTIDE SEQUENCE</scope>
    <source>
        <strain evidence="1">SCG-B11WGA-EpuloA1</strain>
    </source>
</reference>
<accession>A0ACC8XBS4</accession>
<evidence type="ECO:0000313" key="2">
    <source>
        <dbReference type="Proteomes" id="UP000188605"/>
    </source>
</evidence>
<proteinExistence type="predicted"/>
<comment type="caution">
    <text evidence="1">The sequence shown here is derived from an EMBL/GenBank/DDBJ whole genome shotgun (WGS) entry which is preliminary data.</text>
</comment>
<dbReference type="Proteomes" id="UP000188605">
    <property type="component" value="Unassembled WGS sequence"/>
</dbReference>